<dbReference type="GO" id="GO:0160237">
    <property type="term" value="F:D-Ala-D-Ala dipeptidase activity"/>
    <property type="evidence" value="ECO:0007669"/>
    <property type="project" value="UniProtKB-EC"/>
</dbReference>
<dbReference type="STRING" id="1646377.BS640_18270"/>
<keyword evidence="4 9" id="KW-0378">Hydrolase</keyword>
<dbReference type="HAMAP" id="MF_01924">
    <property type="entry name" value="A_A_dipeptidase"/>
    <property type="match status" value="1"/>
</dbReference>
<dbReference type="PANTHER" id="PTHR43126">
    <property type="entry name" value="D-ALANYL-D-ALANINE DIPEPTIDASE"/>
    <property type="match status" value="1"/>
</dbReference>
<keyword evidence="7 9" id="KW-0482">Metalloprotease</keyword>
<dbReference type="PANTHER" id="PTHR43126:SF1">
    <property type="entry name" value="D-ALANYL-D-ALANINE DIPEPTIDASE"/>
    <property type="match status" value="1"/>
</dbReference>
<name>A0A1X0WBD5_9GAMM</name>
<dbReference type="Pfam" id="PF01427">
    <property type="entry name" value="Peptidase_M15"/>
    <property type="match status" value="1"/>
</dbReference>
<dbReference type="RefSeq" id="WP_026110289.1">
    <property type="nucleotide sequence ID" value="NZ_CP114062.1"/>
</dbReference>
<comment type="function">
    <text evidence="9 10">Catalyzes hydrolysis of the D-alanyl-D-alanine dipeptide.</text>
</comment>
<keyword evidence="12" id="KW-1185">Reference proteome</keyword>
<feature type="binding site" evidence="9">
    <location>
        <position position="166"/>
    </location>
    <ligand>
        <name>Zn(2+)</name>
        <dbReference type="ChEBI" id="CHEBI:29105"/>
        <note>catalytic</note>
    </ligand>
</feature>
<dbReference type="InterPro" id="IPR009045">
    <property type="entry name" value="Zn_M74/Hedgehog-like"/>
</dbReference>
<keyword evidence="5 9" id="KW-0862">Zinc</keyword>
<dbReference type="GO" id="GO:0071555">
    <property type="term" value="P:cell wall organization"/>
    <property type="evidence" value="ECO:0007669"/>
    <property type="project" value="UniProtKB-KW"/>
</dbReference>
<feature type="site" description="Transition state stabilizer" evidence="9">
    <location>
        <position position="72"/>
    </location>
</feature>
<evidence type="ECO:0000256" key="1">
    <source>
        <dbReference type="ARBA" id="ARBA00001362"/>
    </source>
</evidence>
<evidence type="ECO:0000256" key="3">
    <source>
        <dbReference type="ARBA" id="ARBA00022723"/>
    </source>
</evidence>
<dbReference type="AlphaFoldDB" id="A0A1X0WBD5"/>
<evidence type="ECO:0000256" key="5">
    <source>
        <dbReference type="ARBA" id="ARBA00022833"/>
    </source>
</evidence>
<comment type="catalytic activity">
    <reaction evidence="1 9 10">
        <text>D-alanyl-D-alanine + H2O = 2 D-alanine</text>
        <dbReference type="Rhea" id="RHEA:20661"/>
        <dbReference type="ChEBI" id="CHEBI:15377"/>
        <dbReference type="ChEBI" id="CHEBI:57416"/>
        <dbReference type="ChEBI" id="CHEBI:57822"/>
        <dbReference type="EC" id="3.4.13.22"/>
    </reaction>
</comment>
<dbReference type="GO" id="GO:0008237">
    <property type="term" value="F:metallopeptidase activity"/>
    <property type="evidence" value="ECO:0007669"/>
    <property type="project" value="UniProtKB-KW"/>
</dbReference>
<evidence type="ECO:0000256" key="7">
    <source>
        <dbReference type="ARBA" id="ARBA00023049"/>
    </source>
</evidence>
<feature type="active site" description="Proton donor/acceptor" evidence="9">
    <location>
        <position position="163"/>
    </location>
</feature>
<dbReference type="Gene3D" id="3.30.1380.10">
    <property type="match status" value="1"/>
</dbReference>
<comment type="caution">
    <text evidence="11">The sequence shown here is derived from an EMBL/GenBank/DDBJ whole genome shotgun (WGS) entry which is preliminary data.</text>
</comment>
<dbReference type="EC" id="3.4.13.22" evidence="9 10"/>
<evidence type="ECO:0000256" key="9">
    <source>
        <dbReference type="HAMAP-Rule" id="MF_01924"/>
    </source>
</evidence>
<evidence type="ECO:0000313" key="12">
    <source>
        <dbReference type="Proteomes" id="UP000192536"/>
    </source>
</evidence>
<evidence type="ECO:0000256" key="8">
    <source>
        <dbReference type="ARBA" id="ARBA00023316"/>
    </source>
</evidence>
<comment type="cofactor">
    <cofactor evidence="9">
        <name>Zn(2+)</name>
        <dbReference type="ChEBI" id="CHEBI:29105"/>
    </cofactor>
    <text evidence="9">Binds 1 zinc ion per subunit.</text>
</comment>
<keyword evidence="2 9" id="KW-0645">Protease</keyword>
<keyword evidence="6 9" id="KW-0224">Dipeptidase</keyword>
<keyword evidence="8 10" id="KW-0961">Cell wall biogenesis/degradation</keyword>
<dbReference type="EMBL" id="MRWE01000036">
    <property type="protein sequence ID" value="ORJ24061.1"/>
    <property type="molecule type" value="Genomic_DNA"/>
</dbReference>
<gene>
    <name evidence="9" type="primary">ddpX</name>
    <name evidence="11" type="ORF">BS640_18270</name>
</gene>
<organism evidence="11 12">
    <name type="scientific">Rouxiella badensis</name>
    <dbReference type="NCBI Taxonomy" id="1646377"/>
    <lineage>
        <taxon>Bacteria</taxon>
        <taxon>Pseudomonadati</taxon>
        <taxon>Pseudomonadota</taxon>
        <taxon>Gammaproteobacteria</taxon>
        <taxon>Enterobacterales</taxon>
        <taxon>Yersiniaceae</taxon>
        <taxon>Rouxiella</taxon>
    </lineage>
</organism>
<dbReference type="Proteomes" id="UP000192536">
    <property type="component" value="Unassembled WGS sequence"/>
</dbReference>
<dbReference type="GO" id="GO:0006508">
    <property type="term" value="P:proteolysis"/>
    <property type="evidence" value="ECO:0007669"/>
    <property type="project" value="UniProtKB-KW"/>
</dbReference>
<evidence type="ECO:0000256" key="2">
    <source>
        <dbReference type="ARBA" id="ARBA00022670"/>
    </source>
</evidence>
<protein>
    <recommendedName>
        <fullName evidence="9 10">D-alanyl-D-alanine dipeptidase</fullName>
        <shortName evidence="9 10">D-Ala-D-Ala dipeptidase</shortName>
        <ecNumber evidence="9 10">3.4.13.22</ecNumber>
    </recommendedName>
</protein>
<comment type="similarity">
    <text evidence="9 10">Belongs to the peptidase M15D family.</text>
</comment>
<dbReference type="InterPro" id="IPR000755">
    <property type="entry name" value="A_A_dipeptidase"/>
</dbReference>
<proteinExistence type="inferred from homology"/>
<evidence type="ECO:0000313" key="11">
    <source>
        <dbReference type="EMBL" id="ORJ24061.1"/>
    </source>
</evidence>
<dbReference type="NCBIfam" id="NF007557">
    <property type="entry name" value="PRK10178.1"/>
    <property type="match status" value="1"/>
</dbReference>
<evidence type="ECO:0000256" key="4">
    <source>
        <dbReference type="ARBA" id="ARBA00022801"/>
    </source>
</evidence>
<feature type="binding site" evidence="9">
    <location>
        <position position="106"/>
    </location>
    <ligand>
        <name>Zn(2+)</name>
        <dbReference type="ChEBI" id="CHEBI:29105"/>
        <note>catalytic</note>
    </ligand>
</feature>
<feature type="binding site" evidence="9">
    <location>
        <position position="99"/>
    </location>
    <ligand>
        <name>Zn(2+)</name>
        <dbReference type="ChEBI" id="CHEBI:29105"/>
        <note>catalytic</note>
    </ligand>
</feature>
<dbReference type="GO" id="GO:0008270">
    <property type="term" value="F:zinc ion binding"/>
    <property type="evidence" value="ECO:0007669"/>
    <property type="project" value="UniProtKB-UniRule"/>
</dbReference>
<dbReference type="CDD" id="cd14840">
    <property type="entry name" value="D-Ala-D-Ala_dipeptidase_Aad"/>
    <property type="match status" value="1"/>
</dbReference>
<evidence type="ECO:0000256" key="6">
    <source>
        <dbReference type="ARBA" id="ARBA00022997"/>
    </source>
</evidence>
<evidence type="ECO:0000256" key="10">
    <source>
        <dbReference type="PIRNR" id="PIRNR026671"/>
    </source>
</evidence>
<reference evidence="11 12" key="1">
    <citation type="journal article" date="2017" name="Int. J. Syst. Evol. Microbiol.">
        <title>Rouxiella badensis sp. nov. and Rouxiella silvae sp. nov. isolated from peat bog soil in Germany and emendation of the genus description.</title>
        <authorList>
            <person name="Le Fleche-Mateos A."/>
            <person name="Kugler J.H."/>
            <person name="Hansen S.H."/>
            <person name="Syldatk C."/>
            <person name="Hausmann R."/>
            <person name="Lomprez F."/>
            <person name="Vandenbogaert M."/>
            <person name="Manuguerra J.C."/>
            <person name="Grimont P.A."/>
        </authorList>
    </citation>
    <scope>NUCLEOTIDE SEQUENCE [LARGE SCALE GENOMIC DNA]</scope>
    <source>
        <strain evidence="11 12">DSM 100043</strain>
    </source>
</reference>
<sequence>MKQPDVTLIDVTKLLPQAVIDMKYASDDNLTGQVVYCENRCLLHPDAATALVRCFEVAQLAGLNLKIFDAYRPKQAQHIFWAVLPNPDYVADIKIGSHHSRGVAVDLTLTDERGQELDMGAGFDEMTERSHPFYPHLAPEIQRNRLLLNAVMAAGGFIGMPTEWWHFELPNSISYPLLTDVFDCFPSKHLA</sequence>
<dbReference type="GeneID" id="93565208"/>
<dbReference type="PIRSF" id="PIRSF026671">
    <property type="entry name" value="AA_dipeptidase"/>
    <property type="match status" value="1"/>
</dbReference>
<keyword evidence="3 9" id="KW-0479">Metal-binding</keyword>
<dbReference type="SUPFAM" id="SSF55166">
    <property type="entry name" value="Hedgehog/DD-peptidase"/>
    <property type="match status" value="1"/>
</dbReference>
<accession>A0A1X0WBD5</accession>